<dbReference type="HAMAP" id="MF_01071">
    <property type="entry name" value="UPF0266"/>
    <property type="match status" value="1"/>
</dbReference>
<dbReference type="EMBL" id="CP014136">
    <property type="protein sequence ID" value="ATA21859.1"/>
    <property type="molecule type" value="Genomic_DNA"/>
</dbReference>
<keyword evidence="5 7" id="KW-1133">Transmembrane helix</keyword>
<keyword evidence="9" id="KW-1185">Reference proteome</keyword>
<evidence type="ECO:0000256" key="2">
    <source>
        <dbReference type="ARBA" id="ARBA00009962"/>
    </source>
</evidence>
<evidence type="ECO:0000256" key="7">
    <source>
        <dbReference type="HAMAP-Rule" id="MF_01071"/>
    </source>
</evidence>
<protein>
    <recommendedName>
        <fullName evidence="7">UPF0266 membrane protein AWC35_22385</fullName>
    </recommendedName>
</protein>
<feature type="transmembrane region" description="Helical" evidence="7">
    <location>
        <begin position="6"/>
        <end position="24"/>
    </location>
</feature>
<dbReference type="GO" id="GO:0005886">
    <property type="term" value="C:plasma membrane"/>
    <property type="evidence" value="ECO:0007669"/>
    <property type="project" value="UniProtKB-SubCell"/>
</dbReference>
<evidence type="ECO:0000313" key="9">
    <source>
        <dbReference type="Proteomes" id="UP000217182"/>
    </source>
</evidence>
<dbReference type="RefSeq" id="WP_095848446.1">
    <property type="nucleotide sequence ID" value="NZ_CP014136.1"/>
</dbReference>
<name>A0A250B6S2_9GAMM</name>
<comment type="similarity">
    <text evidence="2 7">Belongs to the UPF0266 family.</text>
</comment>
<feature type="transmembrane region" description="Helical" evidence="7">
    <location>
        <begin position="45"/>
        <end position="63"/>
    </location>
</feature>
<comment type="subcellular location">
    <subcellularLocation>
        <location evidence="1 7">Cell membrane</location>
        <topology evidence="1 7">Multi-pass membrane protein</topology>
    </subcellularLocation>
</comment>
<organism evidence="8 9">
    <name type="scientific">Gibbsiella quercinecans</name>
    <dbReference type="NCBI Taxonomy" id="929813"/>
    <lineage>
        <taxon>Bacteria</taxon>
        <taxon>Pseudomonadati</taxon>
        <taxon>Pseudomonadota</taxon>
        <taxon>Gammaproteobacteria</taxon>
        <taxon>Enterobacterales</taxon>
        <taxon>Yersiniaceae</taxon>
        <taxon>Gibbsiella</taxon>
    </lineage>
</organism>
<evidence type="ECO:0000256" key="6">
    <source>
        <dbReference type="ARBA" id="ARBA00023136"/>
    </source>
</evidence>
<evidence type="ECO:0000256" key="4">
    <source>
        <dbReference type="ARBA" id="ARBA00022692"/>
    </source>
</evidence>
<proteinExistence type="inferred from homology"/>
<gene>
    <name evidence="8" type="ORF">AWC35_22385</name>
</gene>
<dbReference type="InterPro" id="IPR009328">
    <property type="entry name" value="DUF986"/>
</dbReference>
<keyword evidence="4 7" id="KW-0812">Transmembrane</keyword>
<dbReference type="Proteomes" id="UP000217182">
    <property type="component" value="Chromosome"/>
</dbReference>
<keyword evidence="6 7" id="KW-0472">Membrane</keyword>
<dbReference type="PIRSF" id="PIRSF020687">
    <property type="entry name" value="UCP020687"/>
    <property type="match status" value="1"/>
</dbReference>
<keyword evidence="3 7" id="KW-1003">Cell membrane</keyword>
<evidence type="ECO:0000256" key="3">
    <source>
        <dbReference type="ARBA" id="ARBA00022475"/>
    </source>
</evidence>
<dbReference type="Pfam" id="PF06173">
    <property type="entry name" value="DUF986"/>
    <property type="match status" value="1"/>
</dbReference>
<accession>A0A250B6S2</accession>
<feature type="transmembrane region" description="Helical" evidence="7">
    <location>
        <begin position="69"/>
        <end position="87"/>
    </location>
</feature>
<dbReference type="AlphaFoldDB" id="A0A250B6S2"/>
<evidence type="ECO:0000256" key="1">
    <source>
        <dbReference type="ARBA" id="ARBA00004651"/>
    </source>
</evidence>
<sequence length="156" mass="18230">MSLTDAAMVVFIALMLLYALYDEFGMERMKGQTLLKVPLKRSNRIDCLIFVGLLAILVYRNITNQGSPLTTWLLISLALISVYIFYIRWPKLLFKPQGFFYANAFIEYPRIKAMNLSEDGILAIDLEQRRLLIQVTKLDDLEKIYHFFLENQKIKI</sequence>
<dbReference type="OrthoDB" id="2360740at2"/>
<evidence type="ECO:0000313" key="8">
    <source>
        <dbReference type="EMBL" id="ATA21859.1"/>
    </source>
</evidence>
<evidence type="ECO:0000256" key="5">
    <source>
        <dbReference type="ARBA" id="ARBA00022989"/>
    </source>
</evidence>
<dbReference type="NCBIfam" id="NF002791">
    <property type="entry name" value="PRK02913.1"/>
    <property type="match status" value="1"/>
</dbReference>
<dbReference type="KEGG" id="gqu:AWC35_22385"/>
<reference evidence="8 9" key="1">
    <citation type="submission" date="2016-01" db="EMBL/GenBank/DDBJ databases">
        <authorList>
            <person name="Oliw E.H."/>
        </authorList>
    </citation>
    <scope>NUCLEOTIDE SEQUENCE [LARGE SCALE GENOMIC DNA]</scope>
    <source>
        <strain evidence="8 9">FRB97</strain>
    </source>
</reference>